<name>A0A918ACB1_9ACTN</name>
<dbReference type="SUPFAM" id="SSF54427">
    <property type="entry name" value="NTF2-like"/>
    <property type="match status" value="1"/>
</dbReference>
<dbReference type="EMBL" id="BMNK01000016">
    <property type="protein sequence ID" value="GGP14361.1"/>
    <property type="molecule type" value="Genomic_DNA"/>
</dbReference>
<reference evidence="2" key="1">
    <citation type="journal article" date="2014" name="Int. J. Syst. Evol. Microbiol.">
        <title>Complete genome sequence of Corynebacterium casei LMG S-19264T (=DSM 44701T), isolated from a smear-ripened cheese.</title>
        <authorList>
            <consortium name="US DOE Joint Genome Institute (JGI-PGF)"/>
            <person name="Walter F."/>
            <person name="Albersmeier A."/>
            <person name="Kalinowski J."/>
            <person name="Ruckert C."/>
        </authorList>
    </citation>
    <scope>NUCLEOTIDE SEQUENCE</scope>
    <source>
        <strain evidence="2">CGMCC 4.7430</strain>
    </source>
</reference>
<dbReference type="Proteomes" id="UP000660745">
    <property type="component" value="Unassembled WGS sequence"/>
</dbReference>
<comment type="caution">
    <text evidence="2">The sequence shown here is derived from an EMBL/GenBank/DDBJ whole genome shotgun (WGS) entry which is preliminary data.</text>
</comment>
<dbReference type="RefSeq" id="WP_189143021.1">
    <property type="nucleotide sequence ID" value="NZ_BMNK01000016.1"/>
</dbReference>
<dbReference type="InterPro" id="IPR032710">
    <property type="entry name" value="NTF2-like_dom_sf"/>
</dbReference>
<evidence type="ECO:0000259" key="1">
    <source>
        <dbReference type="Pfam" id="PF13577"/>
    </source>
</evidence>
<dbReference type="AlphaFoldDB" id="A0A918ACB1"/>
<gene>
    <name evidence="2" type="ORF">GCM10012278_69850</name>
</gene>
<accession>A0A918ACB1</accession>
<organism evidence="2 3">
    <name type="scientific">Nonomuraea glycinis</name>
    <dbReference type="NCBI Taxonomy" id="2047744"/>
    <lineage>
        <taxon>Bacteria</taxon>
        <taxon>Bacillati</taxon>
        <taxon>Actinomycetota</taxon>
        <taxon>Actinomycetes</taxon>
        <taxon>Streptosporangiales</taxon>
        <taxon>Streptosporangiaceae</taxon>
        <taxon>Nonomuraea</taxon>
    </lineage>
</organism>
<dbReference type="Pfam" id="PF13577">
    <property type="entry name" value="SnoaL_4"/>
    <property type="match status" value="1"/>
</dbReference>
<sequence>MTLTYEDRCVITDLIAMHGHLCDSGELDRFDEVFTADVIYDVTDFGQEILIGVAACADAGRALGELNPVGHHVTNIVLSEQADGRVHARSKGIGINADGTSGSVTYEDTIVRGDQGWRISHRKMLARRVPLGG</sequence>
<keyword evidence="3" id="KW-1185">Reference proteome</keyword>
<proteinExistence type="predicted"/>
<evidence type="ECO:0000313" key="3">
    <source>
        <dbReference type="Proteomes" id="UP000660745"/>
    </source>
</evidence>
<dbReference type="Gene3D" id="3.10.450.50">
    <property type="match status" value="1"/>
</dbReference>
<dbReference type="InterPro" id="IPR037401">
    <property type="entry name" value="SnoaL-like"/>
</dbReference>
<feature type="domain" description="SnoaL-like" evidence="1">
    <location>
        <begin position="6"/>
        <end position="123"/>
    </location>
</feature>
<reference evidence="2" key="2">
    <citation type="submission" date="2020-09" db="EMBL/GenBank/DDBJ databases">
        <authorList>
            <person name="Sun Q."/>
            <person name="Zhou Y."/>
        </authorList>
    </citation>
    <scope>NUCLEOTIDE SEQUENCE</scope>
    <source>
        <strain evidence="2">CGMCC 4.7430</strain>
    </source>
</reference>
<evidence type="ECO:0000313" key="2">
    <source>
        <dbReference type="EMBL" id="GGP14361.1"/>
    </source>
</evidence>
<protein>
    <recommendedName>
        <fullName evidence="1">SnoaL-like domain-containing protein</fullName>
    </recommendedName>
</protein>